<evidence type="ECO:0000313" key="2">
    <source>
        <dbReference type="Proteomes" id="UP001157418"/>
    </source>
</evidence>
<dbReference type="Proteomes" id="UP001157418">
    <property type="component" value="Unassembled WGS sequence"/>
</dbReference>
<name>A0AAU9MSB9_9ASTR</name>
<dbReference type="AlphaFoldDB" id="A0AAU9MSB9"/>
<comment type="caution">
    <text evidence="1">The sequence shown here is derived from an EMBL/GenBank/DDBJ whole genome shotgun (WGS) entry which is preliminary data.</text>
</comment>
<dbReference type="EMBL" id="CAKMRJ010002798">
    <property type="protein sequence ID" value="CAH1429462.1"/>
    <property type="molecule type" value="Genomic_DNA"/>
</dbReference>
<sequence>MSGKGVKCLIIGNNVALNNDKDKDKKKPTSRSSCTDLQICFTFSCCHRRSISAISDDQIASSVHLSFDVSQMLSCVFDTFFLISDRFFDDFSQFCC</sequence>
<keyword evidence="2" id="KW-1185">Reference proteome</keyword>
<protein>
    <submittedName>
        <fullName evidence="1">Uncharacterized protein</fullName>
    </submittedName>
</protein>
<gene>
    <name evidence="1" type="ORF">LVIROSA_LOCUS16322</name>
</gene>
<accession>A0AAU9MSB9</accession>
<proteinExistence type="predicted"/>
<organism evidence="1 2">
    <name type="scientific">Lactuca virosa</name>
    <dbReference type="NCBI Taxonomy" id="75947"/>
    <lineage>
        <taxon>Eukaryota</taxon>
        <taxon>Viridiplantae</taxon>
        <taxon>Streptophyta</taxon>
        <taxon>Embryophyta</taxon>
        <taxon>Tracheophyta</taxon>
        <taxon>Spermatophyta</taxon>
        <taxon>Magnoliopsida</taxon>
        <taxon>eudicotyledons</taxon>
        <taxon>Gunneridae</taxon>
        <taxon>Pentapetalae</taxon>
        <taxon>asterids</taxon>
        <taxon>campanulids</taxon>
        <taxon>Asterales</taxon>
        <taxon>Asteraceae</taxon>
        <taxon>Cichorioideae</taxon>
        <taxon>Cichorieae</taxon>
        <taxon>Lactucinae</taxon>
        <taxon>Lactuca</taxon>
    </lineage>
</organism>
<reference evidence="1 2" key="1">
    <citation type="submission" date="2022-01" db="EMBL/GenBank/DDBJ databases">
        <authorList>
            <person name="Xiong W."/>
            <person name="Schranz E."/>
        </authorList>
    </citation>
    <scope>NUCLEOTIDE SEQUENCE [LARGE SCALE GENOMIC DNA]</scope>
</reference>
<evidence type="ECO:0000313" key="1">
    <source>
        <dbReference type="EMBL" id="CAH1429462.1"/>
    </source>
</evidence>